<dbReference type="EMBL" id="ASHM01032128">
    <property type="protein sequence ID" value="PNX77307.1"/>
    <property type="molecule type" value="Genomic_DNA"/>
</dbReference>
<sequence>MALPNSGKLVEQGKSILEDNSGFSTEKSTQDVGNYVVAAEEGEEFPRNRRLDLELNLRPTKNPSVGDLLPSLDMKNLDCPTESNENLDNNDDVVSSKASFKFDSLEVHPVDDNTDKGEGSRASLDYEETGSVAIEENKLDETASCDSFDQAMKLLKGMLHHKPIILEDMELSPSNFPGYQVIDLRPFREGLLNLKQREELSVIDNWLNTGTVIETPKWDDVVSHTPPKRP</sequence>
<evidence type="ECO:0000256" key="1">
    <source>
        <dbReference type="SAM" id="MobiDB-lite"/>
    </source>
</evidence>
<proteinExistence type="predicted"/>
<dbReference type="ExpressionAtlas" id="A0A2K3LFL7">
    <property type="expression patterns" value="baseline"/>
</dbReference>
<dbReference type="Proteomes" id="UP000236291">
    <property type="component" value="Unassembled WGS sequence"/>
</dbReference>
<gene>
    <name evidence="2" type="primary">CENP-C</name>
    <name evidence="2" type="ORF">L195_g033271</name>
</gene>
<feature type="compositionally biased region" description="Polar residues" evidence="1">
    <location>
        <begin position="21"/>
        <end position="30"/>
    </location>
</feature>
<dbReference type="AlphaFoldDB" id="A0A2K3LFL7"/>
<feature type="region of interest" description="Disordered" evidence="1">
    <location>
        <begin position="1"/>
        <end position="30"/>
    </location>
</feature>
<organism evidence="2 3">
    <name type="scientific">Trifolium pratense</name>
    <name type="common">Red clover</name>
    <dbReference type="NCBI Taxonomy" id="57577"/>
    <lineage>
        <taxon>Eukaryota</taxon>
        <taxon>Viridiplantae</taxon>
        <taxon>Streptophyta</taxon>
        <taxon>Embryophyta</taxon>
        <taxon>Tracheophyta</taxon>
        <taxon>Spermatophyta</taxon>
        <taxon>Magnoliopsida</taxon>
        <taxon>eudicotyledons</taxon>
        <taxon>Gunneridae</taxon>
        <taxon>Pentapetalae</taxon>
        <taxon>rosids</taxon>
        <taxon>fabids</taxon>
        <taxon>Fabales</taxon>
        <taxon>Fabaceae</taxon>
        <taxon>Papilionoideae</taxon>
        <taxon>50 kb inversion clade</taxon>
        <taxon>NPAAA clade</taxon>
        <taxon>Hologalegina</taxon>
        <taxon>IRL clade</taxon>
        <taxon>Trifolieae</taxon>
        <taxon>Trifolium</taxon>
    </lineage>
</organism>
<dbReference type="OrthoDB" id="10470107at2759"/>
<evidence type="ECO:0000313" key="2">
    <source>
        <dbReference type="EMBL" id="PNX77307.1"/>
    </source>
</evidence>
<comment type="caution">
    <text evidence="2">The sequence shown here is derived from an EMBL/GenBank/DDBJ whole genome shotgun (WGS) entry which is preliminary data.</text>
</comment>
<evidence type="ECO:0000313" key="3">
    <source>
        <dbReference type="Proteomes" id="UP000236291"/>
    </source>
</evidence>
<protein>
    <submittedName>
        <fullName evidence="2">CENP-C</fullName>
    </submittedName>
</protein>
<accession>A0A2K3LFL7</accession>
<name>A0A2K3LFL7_TRIPR</name>
<reference evidence="2 3" key="2">
    <citation type="journal article" date="2017" name="Front. Plant Sci.">
        <title>Gene Classification and Mining of Molecular Markers Useful in Red Clover (Trifolium pratense) Breeding.</title>
        <authorList>
            <person name="Istvanek J."/>
            <person name="Dluhosova J."/>
            <person name="Dluhos P."/>
            <person name="Patkova L."/>
            <person name="Nedelnik J."/>
            <person name="Repkova J."/>
        </authorList>
    </citation>
    <scope>NUCLEOTIDE SEQUENCE [LARGE SCALE GENOMIC DNA]</scope>
    <source>
        <strain evidence="3">cv. Tatra</strain>
        <tissue evidence="2">Young leaves</tissue>
    </source>
</reference>
<reference evidence="2 3" key="1">
    <citation type="journal article" date="2014" name="Am. J. Bot.">
        <title>Genome assembly and annotation for red clover (Trifolium pratense; Fabaceae).</title>
        <authorList>
            <person name="Istvanek J."/>
            <person name="Jaros M."/>
            <person name="Krenek A."/>
            <person name="Repkova J."/>
        </authorList>
    </citation>
    <scope>NUCLEOTIDE SEQUENCE [LARGE SCALE GENOMIC DNA]</scope>
    <source>
        <strain evidence="3">cv. Tatra</strain>
        <tissue evidence="2">Young leaves</tissue>
    </source>
</reference>